<name>A0A6N2AFM8_SOLCI</name>
<accession>A0A6N2AFM8</accession>
<protein>
    <submittedName>
        <fullName evidence="1">Uncharacterized protein</fullName>
    </submittedName>
</protein>
<dbReference type="AlphaFoldDB" id="A0A6N2AFM8"/>
<organism evidence="1">
    <name type="scientific">Solanum chilense</name>
    <name type="common">Tomato</name>
    <name type="synonym">Lycopersicon chilense</name>
    <dbReference type="NCBI Taxonomy" id="4083"/>
    <lineage>
        <taxon>Eukaryota</taxon>
        <taxon>Viridiplantae</taxon>
        <taxon>Streptophyta</taxon>
        <taxon>Embryophyta</taxon>
        <taxon>Tracheophyta</taxon>
        <taxon>Spermatophyta</taxon>
        <taxon>Magnoliopsida</taxon>
        <taxon>eudicotyledons</taxon>
        <taxon>Gunneridae</taxon>
        <taxon>Pentapetalae</taxon>
        <taxon>asterids</taxon>
        <taxon>lamiids</taxon>
        <taxon>Solanales</taxon>
        <taxon>Solanaceae</taxon>
        <taxon>Solanoideae</taxon>
        <taxon>Solaneae</taxon>
        <taxon>Solanum</taxon>
        <taxon>Solanum subgen. Lycopersicon</taxon>
    </lineage>
</organism>
<comment type="caution">
    <text evidence="1">The sequence shown here is derived from an EMBL/GenBank/DDBJ whole genome shotgun (WGS) entry which is preliminary data.</text>
</comment>
<evidence type="ECO:0000313" key="1">
    <source>
        <dbReference type="EMBL" id="TMW81277.1"/>
    </source>
</evidence>
<sequence>EFNHDFRVDECEDKNEITYKEKNEVKYVNIDKDHFSIIELLFYTKQLGYIIIGGFCVKDPTKNDLIEVDTDFTLLNHIKDLKDGHFLDLNVKHVVNDVEVVTTGLLCGSVVEEDLEDINVTASLKMLMWKL</sequence>
<proteinExistence type="predicted"/>
<feature type="non-terminal residue" evidence="1">
    <location>
        <position position="131"/>
    </location>
</feature>
<dbReference type="EMBL" id="RXGB01027226">
    <property type="protein sequence ID" value="TMW81277.1"/>
    <property type="molecule type" value="Genomic_DNA"/>
</dbReference>
<reference evidence="1" key="1">
    <citation type="submission" date="2019-05" db="EMBL/GenBank/DDBJ databases">
        <title>The de novo reference genome and transcriptome assemblies of the wild tomato species Solanum chilense.</title>
        <authorList>
            <person name="Stam R."/>
            <person name="Nosenko T."/>
            <person name="Hoerger A.C."/>
            <person name="Stephan W."/>
            <person name="Seidel M.A."/>
            <person name="Kuhn J.M.M."/>
            <person name="Haberer G."/>
            <person name="Tellier A."/>
        </authorList>
    </citation>
    <scope>NUCLEOTIDE SEQUENCE</scope>
    <source>
        <tissue evidence="1">Mature leaves</tissue>
    </source>
</reference>
<gene>
    <name evidence="1" type="ORF">EJD97_010725</name>
</gene>
<feature type="non-terminal residue" evidence="1">
    <location>
        <position position="1"/>
    </location>
</feature>